<reference evidence="2" key="1">
    <citation type="journal article" date="2014" name="Nat. Genet.">
        <title>Genome of the human hookworm Necator americanus.</title>
        <authorList>
            <person name="Tang Y.T."/>
            <person name="Gao X."/>
            <person name="Rosa B.A."/>
            <person name="Abubucker S."/>
            <person name="Hallsworth-Pepin K."/>
            <person name="Martin J."/>
            <person name="Tyagi R."/>
            <person name="Heizer E."/>
            <person name="Zhang X."/>
            <person name="Bhonagiri-Palsikar V."/>
            <person name="Minx P."/>
            <person name="Warren W.C."/>
            <person name="Wang Q."/>
            <person name="Zhan B."/>
            <person name="Hotez P.J."/>
            <person name="Sternberg P.W."/>
            <person name="Dougall A."/>
            <person name="Gaze S.T."/>
            <person name="Mulvenna J."/>
            <person name="Sotillo J."/>
            <person name="Ranganathan S."/>
            <person name="Rabelo E.M."/>
            <person name="Wilson R.K."/>
            <person name="Felgner P.L."/>
            <person name="Bethony J."/>
            <person name="Hawdon J.M."/>
            <person name="Gasser R.B."/>
            <person name="Loukas A."/>
            <person name="Mitreva M."/>
        </authorList>
    </citation>
    <scope>NUCLEOTIDE SEQUENCE [LARGE SCALE GENOMIC DNA]</scope>
</reference>
<dbReference type="Proteomes" id="UP000053676">
    <property type="component" value="Unassembled WGS sequence"/>
</dbReference>
<name>W2TGV3_NECAM</name>
<keyword evidence="2" id="KW-1185">Reference proteome</keyword>
<protein>
    <submittedName>
        <fullName evidence="1">Uncharacterized protein</fullName>
    </submittedName>
</protein>
<organism evidence="1 2">
    <name type="scientific">Necator americanus</name>
    <name type="common">Human hookworm</name>
    <dbReference type="NCBI Taxonomy" id="51031"/>
    <lineage>
        <taxon>Eukaryota</taxon>
        <taxon>Metazoa</taxon>
        <taxon>Ecdysozoa</taxon>
        <taxon>Nematoda</taxon>
        <taxon>Chromadorea</taxon>
        <taxon>Rhabditida</taxon>
        <taxon>Rhabditina</taxon>
        <taxon>Rhabditomorpha</taxon>
        <taxon>Strongyloidea</taxon>
        <taxon>Ancylostomatidae</taxon>
        <taxon>Bunostominae</taxon>
        <taxon>Necator</taxon>
    </lineage>
</organism>
<proteinExistence type="predicted"/>
<dbReference type="KEGG" id="nai:NECAME_08619"/>
<gene>
    <name evidence="1" type="ORF">NECAME_08619</name>
</gene>
<dbReference type="AlphaFoldDB" id="W2TGV3"/>
<dbReference type="EMBL" id="KI658789">
    <property type="protein sequence ID" value="ETN81260.1"/>
    <property type="molecule type" value="Genomic_DNA"/>
</dbReference>
<evidence type="ECO:0000313" key="2">
    <source>
        <dbReference type="Proteomes" id="UP000053676"/>
    </source>
</evidence>
<sequence>MLSALKVFNVVNDPQKTPKQFDPHLQEAHNDWRKNTQQHGSTSSFVTVTEMSVFGGAPLFGLLDWLCAL</sequence>
<evidence type="ECO:0000313" key="1">
    <source>
        <dbReference type="EMBL" id="ETN81260.1"/>
    </source>
</evidence>
<accession>W2TGV3</accession>